<dbReference type="SUPFAM" id="SSF48452">
    <property type="entry name" value="TPR-like"/>
    <property type="match status" value="1"/>
</dbReference>
<dbReference type="InterPro" id="IPR059179">
    <property type="entry name" value="MLKL-like_MCAfunc"/>
</dbReference>
<keyword evidence="2" id="KW-0812">Transmembrane</keyword>
<organism evidence="3 4">
    <name type="scientific">Mycena pura</name>
    <dbReference type="NCBI Taxonomy" id="153505"/>
    <lineage>
        <taxon>Eukaryota</taxon>
        <taxon>Fungi</taxon>
        <taxon>Dikarya</taxon>
        <taxon>Basidiomycota</taxon>
        <taxon>Agaricomycotina</taxon>
        <taxon>Agaricomycetes</taxon>
        <taxon>Agaricomycetidae</taxon>
        <taxon>Agaricales</taxon>
        <taxon>Marasmiineae</taxon>
        <taxon>Mycenaceae</taxon>
        <taxon>Mycena</taxon>
    </lineage>
</organism>
<feature type="compositionally biased region" description="Low complexity" evidence="1">
    <location>
        <begin position="523"/>
        <end position="532"/>
    </location>
</feature>
<sequence length="618" mass="67793">MADPIMVTTTLITFASFIKDLIDLGQDITKSIEMVGENRRQIRELTNDVLHTLANIANLTRGQENAFQVPALLNALGNLKAEMLHVLSACREISPTEPQPGIRGLKFQLKAWMKRDDIEAKIRKLKEHVNKCYVQFTVFSAARVEQTTGRIESVSQDISNTTLRVEQMLIMNNVESQVKARRLEGLMTGMLLNTSFGRDVTDRTIKIISSVSYSFTFKNTIWKDLGKLQNSLSDAEEIVAACQKDTTTTAEEDDTEQCRLASLTHALTTLSNCLAAAGRHDEALDAANEAVSTYTQNMSHMGSMFIFIIKKQELGVNAFHSLSLRSATSGKLDQALSNAEKAIESCRELVALAPRHWPTLARGLQNFASMLLKAGRLDESIIAAEEASNIMRKVADVEFYFLPALAEALKQLAECFSKKGDVDGASAVMSECEEVRREIDLSPPQSAFLFSSIELEEDDSEVVTSEDEPYYSPVKDDRSEIVGDGLSASDIDVSSAVVSSSLPSMVQIQKAFPEGKQFNTRGSPIASQASESSSDEPDKDSEEYNSSTAVRSARSPSYTASAGGAHTVVTGKSPGKEILNAPLEVNLTLRISSTTIDILWWVLMGVLSAAFAIVWKWM</sequence>
<feature type="compositionally biased region" description="Polar residues" evidence="1">
    <location>
        <begin position="544"/>
        <end position="560"/>
    </location>
</feature>
<evidence type="ECO:0000313" key="4">
    <source>
        <dbReference type="Proteomes" id="UP001219525"/>
    </source>
</evidence>
<keyword evidence="2" id="KW-1133">Transmembrane helix</keyword>
<protein>
    <submittedName>
        <fullName evidence="3">Uncharacterized protein</fullName>
    </submittedName>
</protein>
<name>A0AAD6YC61_9AGAR</name>
<dbReference type="Gene3D" id="1.20.930.20">
    <property type="entry name" value="Adaptor protein Cbl, N-terminal domain"/>
    <property type="match status" value="1"/>
</dbReference>
<evidence type="ECO:0000256" key="1">
    <source>
        <dbReference type="SAM" id="MobiDB-lite"/>
    </source>
</evidence>
<dbReference type="InterPro" id="IPR036537">
    <property type="entry name" value="Adaptor_Cbl_N_dom_sf"/>
</dbReference>
<dbReference type="InterPro" id="IPR011990">
    <property type="entry name" value="TPR-like_helical_dom_sf"/>
</dbReference>
<dbReference type="AlphaFoldDB" id="A0AAD6YC61"/>
<feature type="transmembrane region" description="Helical" evidence="2">
    <location>
        <begin position="598"/>
        <end position="617"/>
    </location>
</feature>
<dbReference type="InterPro" id="IPR019734">
    <property type="entry name" value="TPR_rpt"/>
</dbReference>
<dbReference type="SMART" id="SM00028">
    <property type="entry name" value="TPR"/>
    <property type="match status" value="3"/>
</dbReference>
<feature type="region of interest" description="Disordered" evidence="1">
    <location>
        <begin position="516"/>
        <end position="565"/>
    </location>
</feature>
<keyword evidence="4" id="KW-1185">Reference proteome</keyword>
<feature type="compositionally biased region" description="Acidic residues" evidence="1">
    <location>
        <begin position="533"/>
        <end position="543"/>
    </location>
</feature>
<feature type="compositionally biased region" description="Acidic residues" evidence="1">
    <location>
        <begin position="459"/>
        <end position="469"/>
    </location>
</feature>
<comment type="caution">
    <text evidence="3">The sequence shown here is derived from an EMBL/GenBank/DDBJ whole genome shotgun (WGS) entry which is preliminary data.</text>
</comment>
<dbReference type="CDD" id="cd21037">
    <property type="entry name" value="MLKL_NTD"/>
    <property type="match status" value="1"/>
</dbReference>
<dbReference type="EMBL" id="JARJCW010000022">
    <property type="protein sequence ID" value="KAJ7213026.1"/>
    <property type="molecule type" value="Genomic_DNA"/>
</dbReference>
<accession>A0AAD6YC61</accession>
<dbReference type="GO" id="GO:0007166">
    <property type="term" value="P:cell surface receptor signaling pathway"/>
    <property type="evidence" value="ECO:0007669"/>
    <property type="project" value="InterPro"/>
</dbReference>
<reference evidence="3" key="1">
    <citation type="submission" date="2023-03" db="EMBL/GenBank/DDBJ databases">
        <title>Massive genome expansion in bonnet fungi (Mycena s.s.) driven by repeated elements and novel gene families across ecological guilds.</title>
        <authorList>
            <consortium name="Lawrence Berkeley National Laboratory"/>
            <person name="Harder C.B."/>
            <person name="Miyauchi S."/>
            <person name="Viragh M."/>
            <person name="Kuo A."/>
            <person name="Thoen E."/>
            <person name="Andreopoulos B."/>
            <person name="Lu D."/>
            <person name="Skrede I."/>
            <person name="Drula E."/>
            <person name="Henrissat B."/>
            <person name="Morin E."/>
            <person name="Kohler A."/>
            <person name="Barry K."/>
            <person name="LaButti K."/>
            <person name="Morin E."/>
            <person name="Salamov A."/>
            <person name="Lipzen A."/>
            <person name="Mereny Z."/>
            <person name="Hegedus B."/>
            <person name="Baldrian P."/>
            <person name="Stursova M."/>
            <person name="Weitz H."/>
            <person name="Taylor A."/>
            <person name="Grigoriev I.V."/>
            <person name="Nagy L.G."/>
            <person name="Martin F."/>
            <person name="Kauserud H."/>
        </authorList>
    </citation>
    <scope>NUCLEOTIDE SEQUENCE</scope>
    <source>
        <strain evidence="3">9144</strain>
    </source>
</reference>
<evidence type="ECO:0000313" key="3">
    <source>
        <dbReference type="EMBL" id="KAJ7213026.1"/>
    </source>
</evidence>
<dbReference type="Gene3D" id="1.25.40.10">
    <property type="entry name" value="Tetratricopeptide repeat domain"/>
    <property type="match status" value="2"/>
</dbReference>
<gene>
    <name evidence="3" type="ORF">GGX14DRAFT_619887</name>
</gene>
<dbReference type="Proteomes" id="UP001219525">
    <property type="component" value="Unassembled WGS sequence"/>
</dbReference>
<proteinExistence type="predicted"/>
<evidence type="ECO:0000256" key="2">
    <source>
        <dbReference type="SAM" id="Phobius"/>
    </source>
</evidence>
<feature type="region of interest" description="Disordered" evidence="1">
    <location>
        <begin position="459"/>
        <end position="482"/>
    </location>
</feature>
<keyword evidence="2" id="KW-0472">Membrane</keyword>